<feature type="transmembrane region" description="Helical" evidence="7">
    <location>
        <begin position="360"/>
        <end position="379"/>
    </location>
</feature>
<feature type="transmembrane region" description="Helical" evidence="7">
    <location>
        <begin position="391"/>
        <end position="411"/>
    </location>
</feature>
<reference evidence="10 11" key="1">
    <citation type="journal article" date="2015" name="Genome Announc.">
        <title>Complete Genome Sequence and Annotation of Corynebacterium singulare DSM 44357, Isolated from a Human Semen Specimen.</title>
        <authorList>
            <person name="Merten M."/>
            <person name="Brinkrolf K."/>
            <person name="Albersmeier A."/>
            <person name="Kutter Y."/>
            <person name="Ruckert C."/>
            <person name="Tauch A."/>
        </authorList>
    </citation>
    <scope>NUCLEOTIDE SEQUENCE [LARGE SCALE GENOMIC DNA]</scope>
    <source>
        <strain evidence="10">IBS B52218</strain>
    </source>
</reference>
<dbReference type="Pfam" id="PF12821">
    <property type="entry name" value="ThrE_2"/>
    <property type="match status" value="1"/>
</dbReference>
<dbReference type="InterPro" id="IPR010619">
    <property type="entry name" value="ThrE-like_N"/>
</dbReference>
<dbReference type="InterPro" id="IPR050539">
    <property type="entry name" value="ThrE_Dicarb/AminoAcid_Exp"/>
</dbReference>
<sequence>MSSRPSTDYIRMGYEADVVLRLGMMLMGAGTSGYRVLRGMKRAARALGFDRLDADVGVTQITCTFHRGRDFRTVVAQQHSPAVDASRIEALEDLTHNRLYSGITAEELSAMLDAIESTVIKRWNRWLLACAAAVACASFAVLNYFTVYAVFLVALAAFCGQLTRASLHHKHVHQLGCIVAGGTVASLVYFFTTKAVAATDIANPADFSSGYVAAVLFLIPGFPLFSALIDLARFDFGAGLTRLAYALTVITAATFTVALVSWTTELTPEPGIPSPDPEWYVAAAVASFLGISGFAFLFNSSRRMVLVAASVGTVANIVRLFLISWGATNYVGAFVGGLIVGLLGAVASQRAHLPRITTTVPASVIMIPGTSMFRTVYHLNVGNIDQALNNLAIASMAVAAIGCGLILARLLTDRDWTMGHLIDFSHRPTAADGTAPPRSAP</sequence>
<dbReference type="HOGENOM" id="CLU_027127_0_1_11"/>
<dbReference type="KEGG" id="csx:CSING_11510"/>
<evidence type="ECO:0008006" key="12">
    <source>
        <dbReference type="Google" id="ProtNLM"/>
    </source>
</evidence>
<gene>
    <name evidence="10" type="ORF">CSING_11510</name>
</gene>
<dbReference type="Pfam" id="PF06738">
    <property type="entry name" value="ThrE"/>
    <property type="match status" value="1"/>
</dbReference>
<feature type="transmembrane region" description="Helical" evidence="7">
    <location>
        <begin position="243"/>
        <end position="264"/>
    </location>
</feature>
<dbReference type="PANTHER" id="PTHR34390:SF2">
    <property type="entry name" value="SUCCINATE TRANSPORTER SUBUNIT YJJP-RELATED"/>
    <property type="match status" value="1"/>
</dbReference>
<dbReference type="OrthoDB" id="2148488at2"/>
<feature type="domain" description="Threonine/Serine exporter ThrE" evidence="9">
    <location>
        <begin position="284"/>
        <end position="409"/>
    </location>
</feature>
<keyword evidence="5 7" id="KW-0472">Membrane</keyword>
<proteinExistence type="inferred from homology"/>
<evidence type="ECO:0000256" key="4">
    <source>
        <dbReference type="ARBA" id="ARBA00022989"/>
    </source>
</evidence>
<comment type="subcellular location">
    <subcellularLocation>
        <location evidence="1">Cell membrane</location>
        <topology evidence="1">Multi-pass membrane protein</topology>
    </subcellularLocation>
</comment>
<evidence type="ECO:0000313" key="10">
    <source>
        <dbReference type="EMBL" id="AJI79797.1"/>
    </source>
</evidence>
<dbReference type="InterPro" id="IPR024528">
    <property type="entry name" value="ThrE_2"/>
</dbReference>
<feature type="domain" description="Threonine/serine exporter-like N-terminal" evidence="8">
    <location>
        <begin position="17"/>
        <end position="260"/>
    </location>
</feature>
<feature type="transmembrane region" description="Helical" evidence="7">
    <location>
        <begin position="18"/>
        <end position="37"/>
    </location>
</feature>
<keyword evidence="2" id="KW-1003">Cell membrane</keyword>
<dbReference type="PANTHER" id="PTHR34390">
    <property type="entry name" value="UPF0442 PROTEIN YJJB-RELATED"/>
    <property type="match status" value="1"/>
</dbReference>
<evidence type="ECO:0000259" key="8">
    <source>
        <dbReference type="Pfam" id="PF06738"/>
    </source>
</evidence>
<dbReference type="GO" id="GO:0022857">
    <property type="term" value="F:transmembrane transporter activity"/>
    <property type="evidence" value="ECO:0007669"/>
    <property type="project" value="InterPro"/>
</dbReference>
<name>A0A0B6ETF8_9CORY</name>
<evidence type="ECO:0000256" key="1">
    <source>
        <dbReference type="ARBA" id="ARBA00004651"/>
    </source>
</evidence>
<feature type="transmembrane region" description="Helical" evidence="7">
    <location>
        <begin position="305"/>
        <end position="324"/>
    </location>
</feature>
<organism evidence="10 11">
    <name type="scientific">Corynebacterium singulare</name>
    <dbReference type="NCBI Taxonomy" id="161899"/>
    <lineage>
        <taxon>Bacteria</taxon>
        <taxon>Bacillati</taxon>
        <taxon>Actinomycetota</taxon>
        <taxon>Actinomycetes</taxon>
        <taxon>Mycobacteriales</taxon>
        <taxon>Corynebacteriaceae</taxon>
        <taxon>Corynebacterium</taxon>
    </lineage>
</organism>
<dbReference type="RefSeq" id="WP_042532324.1">
    <property type="nucleotide sequence ID" value="NZ_CP010827.1"/>
</dbReference>
<feature type="transmembrane region" description="Helical" evidence="7">
    <location>
        <begin position="330"/>
        <end position="348"/>
    </location>
</feature>
<keyword evidence="3 7" id="KW-0812">Transmembrane</keyword>
<keyword evidence="4 7" id="KW-1133">Transmembrane helix</keyword>
<accession>A0A0B6ETF8</accession>
<dbReference type="GO" id="GO:0015744">
    <property type="term" value="P:succinate transport"/>
    <property type="evidence" value="ECO:0007669"/>
    <property type="project" value="TreeGrafter"/>
</dbReference>
<protein>
    <recommendedName>
        <fullName evidence="12">Threonine/serine exporter-like N-terminal domain-containing protein</fullName>
    </recommendedName>
</protein>
<evidence type="ECO:0000256" key="2">
    <source>
        <dbReference type="ARBA" id="ARBA00022475"/>
    </source>
</evidence>
<dbReference type="STRING" id="161899.CSING_11510"/>
<feature type="transmembrane region" description="Helical" evidence="7">
    <location>
        <begin position="148"/>
        <end position="165"/>
    </location>
</feature>
<dbReference type="GO" id="GO:0005886">
    <property type="term" value="C:plasma membrane"/>
    <property type="evidence" value="ECO:0007669"/>
    <property type="project" value="UniProtKB-SubCell"/>
</dbReference>
<dbReference type="AlphaFoldDB" id="A0A0B6ETF8"/>
<evidence type="ECO:0000256" key="5">
    <source>
        <dbReference type="ARBA" id="ARBA00023136"/>
    </source>
</evidence>
<evidence type="ECO:0000256" key="3">
    <source>
        <dbReference type="ARBA" id="ARBA00022692"/>
    </source>
</evidence>
<comment type="similarity">
    <text evidence="6">Belongs to the ThrE exporter (TC 2.A.79) family.</text>
</comment>
<dbReference type="EMBL" id="CP010827">
    <property type="protein sequence ID" value="AJI79797.1"/>
    <property type="molecule type" value="Genomic_DNA"/>
</dbReference>
<feature type="transmembrane region" description="Helical" evidence="7">
    <location>
        <begin position="172"/>
        <end position="191"/>
    </location>
</feature>
<evidence type="ECO:0000256" key="6">
    <source>
        <dbReference type="ARBA" id="ARBA00034125"/>
    </source>
</evidence>
<evidence type="ECO:0000313" key="11">
    <source>
        <dbReference type="Proteomes" id="UP000031890"/>
    </source>
</evidence>
<evidence type="ECO:0000256" key="7">
    <source>
        <dbReference type="SAM" id="Phobius"/>
    </source>
</evidence>
<feature type="transmembrane region" description="Helical" evidence="7">
    <location>
        <begin position="211"/>
        <end position="231"/>
    </location>
</feature>
<dbReference type="Proteomes" id="UP000031890">
    <property type="component" value="Chromosome"/>
</dbReference>
<evidence type="ECO:0000259" key="9">
    <source>
        <dbReference type="Pfam" id="PF12821"/>
    </source>
</evidence>
<feature type="transmembrane region" description="Helical" evidence="7">
    <location>
        <begin position="126"/>
        <end position="142"/>
    </location>
</feature>
<feature type="transmembrane region" description="Helical" evidence="7">
    <location>
        <begin position="279"/>
        <end position="298"/>
    </location>
</feature>